<feature type="domain" description="Methyltransferase" evidence="3">
    <location>
        <begin position="45"/>
        <end position="138"/>
    </location>
</feature>
<evidence type="ECO:0000256" key="2">
    <source>
        <dbReference type="ARBA" id="ARBA00022679"/>
    </source>
</evidence>
<accession>A0A1M4MLE9</accession>
<dbReference type="InterPro" id="IPR041698">
    <property type="entry name" value="Methyltransf_25"/>
</dbReference>
<sequence length="229" mass="25223">MTETHQVHGAMDAEDYDHLVRAIVPGQPLLLATIIDYLPPHPRRILELGCGTGILTAMVREEYPDAEITGIDLSPEMLKTAAAKPDLAGVEFLAQDLRDAWPTDRYDAIVTSLCLHHVSKEDRVMVARRALQALSPGGRFICGDIFRAGDDREEQMQREIWCRGMERQGVPGDVIRGMVAQREKHMSTFTTVSEFREMLVESGFGNAIVPFTSGFVGLGVGFAGEPEGV</sequence>
<dbReference type="EC" id="2.1.1.144" evidence="4"/>
<evidence type="ECO:0000313" key="4">
    <source>
        <dbReference type="EMBL" id="SCL75660.1"/>
    </source>
</evidence>
<dbReference type="SUPFAM" id="SSF53335">
    <property type="entry name" value="S-adenosyl-L-methionine-dependent methyltransferases"/>
    <property type="match status" value="1"/>
</dbReference>
<dbReference type="CDD" id="cd02440">
    <property type="entry name" value="AdoMet_MTases"/>
    <property type="match status" value="1"/>
</dbReference>
<organism evidence="4 5">
    <name type="scientific">Methanoculleus chikugoensis</name>
    <dbReference type="NCBI Taxonomy" id="118126"/>
    <lineage>
        <taxon>Archaea</taxon>
        <taxon>Methanobacteriati</taxon>
        <taxon>Methanobacteriota</taxon>
        <taxon>Stenosarchaea group</taxon>
        <taxon>Methanomicrobia</taxon>
        <taxon>Methanomicrobiales</taxon>
        <taxon>Methanomicrobiaceae</taxon>
        <taxon>Methanoculleus</taxon>
    </lineage>
</organism>
<dbReference type="Proteomes" id="UP000184671">
    <property type="component" value="Unassembled WGS sequence"/>
</dbReference>
<name>A0A1M4MLE9_9EURY</name>
<dbReference type="InterPro" id="IPR029063">
    <property type="entry name" value="SAM-dependent_MTases_sf"/>
</dbReference>
<dbReference type="EMBL" id="FMID01000038">
    <property type="protein sequence ID" value="SCL75660.1"/>
    <property type="molecule type" value="Genomic_DNA"/>
</dbReference>
<dbReference type="GO" id="GO:0030798">
    <property type="term" value="F:trans-aconitate 2-methyltransferase activity"/>
    <property type="evidence" value="ECO:0007669"/>
    <property type="project" value="UniProtKB-EC"/>
</dbReference>
<dbReference type="RefSeq" id="WP_074369910.1">
    <property type="nucleotide sequence ID" value="NZ_FMID01000038.1"/>
</dbReference>
<evidence type="ECO:0000259" key="3">
    <source>
        <dbReference type="Pfam" id="PF13649"/>
    </source>
</evidence>
<reference evidence="4 5" key="1">
    <citation type="submission" date="2016-08" db="EMBL/GenBank/DDBJ databases">
        <authorList>
            <person name="Seilhamer J.J."/>
        </authorList>
    </citation>
    <scope>NUCLEOTIDE SEQUENCE [LARGE SCALE GENOMIC DNA]</scope>
    <source>
        <strain evidence="4">L21-II-0</strain>
    </source>
</reference>
<dbReference type="AlphaFoldDB" id="A0A1M4MLE9"/>
<dbReference type="OrthoDB" id="57427at2157"/>
<dbReference type="Pfam" id="PF13649">
    <property type="entry name" value="Methyltransf_25"/>
    <property type="match status" value="1"/>
</dbReference>
<protein>
    <submittedName>
        <fullName evidence="4">Trans-aconitate 2-methyltransferase</fullName>
        <ecNumber evidence="4">2.1.1.144</ecNumber>
    </submittedName>
</protein>
<gene>
    <name evidence="4" type="primary">tam_2</name>
    <name evidence="4" type="ORF">L21_1569</name>
</gene>
<keyword evidence="1 4" id="KW-0489">Methyltransferase</keyword>
<evidence type="ECO:0000256" key="1">
    <source>
        <dbReference type="ARBA" id="ARBA00022603"/>
    </source>
</evidence>
<dbReference type="STRING" id="118126.L21_1569"/>
<dbReference type="Gene3D" id="3.40.50.150">
    <property type="entry name" value="Vaccinia Virus protein VP39"/>
    <property type="match status" value="1"/>
</dbReference>
<keyword evidence="2 4" id="KW-0808">Transferase</keyword>
<dbReference type="PANTHER" id="PTHR43861">
    <property type="entry name" value="TRANS-ACONITATE 2-METHYLTRANSFERASE-RELATED"/>
    <property type="match status" value="1"/>
</dbReference>
<evidence type="ECO:0000313" key="5">
    <source>
        <dbReference type="Proteomes" id="UP000184671"/>
    </source>
</evidence>
<dbReference type="PANTHER" id="PTHR43861:SF1">
    <property type="entry name" value="TRANS-ACONITATE 2-METHYLTRANSFERASE"/>
    <property type="match status" value="1"/>
</dbReference>
<proteinExistence type="predicted"/>
<dbReference type="GO" id="GO:0032259">
    <property type="term" value="P:methylation"/>
    <property type="evidence" value="ECO:0007669"/>
    <property type="project" value="UniProtKB-KW"/>
</dbReference>